<comment type="caution">
    <text evidence="2">The sequence shown here is derived from an EMBL/GenBank/DDBJ whole genome shotgun (WGS) entry which is preliminary data.</text>
</comment>
<feature type="transmembrane region" description="Helical" evidence="1">
    <location>
        <begin position="43"/>
        <end position="64"/>
    </location>
</feature>
<evidence type="ECO:0000313" key="3">
    <source>
        <dbReference type="Proteomes" id="UP001566331"/>
    </source>
</evidence>
<sequence length="438" mass="47821">MVRLAMLLVGAKAFRRIWWALPVTGAAWMLLGLWLIADASDGVLVVTAEVLGFFLMIQGAAAAFSAAAKRARVRTLLLLRAGGLFVLGVMVALPLGVDHGIPDRTLFGLAFLVDGALRTASAYVVRFSNWQFALAGGLAEIGVAWMVMGNWPIHHHYTVPMCLGVVLIASGWSLVKLGSQLRRLAPGASITSLPLFAARGWYQARSALRPSSADSDSSDRADTPMTLYVWTPVGSSQDPQRRRLVDRYIAAVDAKGVISTGHSALECLPDVYISHYPAIEIDHSPDDFIKLLRAGTENDVPGEWQPSHAFEVAHWCEADQRVDFDVYNPAALRAFWEIYRADDTYNLTGRSCSTVTSLAIESALEGVLGGKRPLLTFFRLLIDPNLWMAAMLRRRGATMAWTPGLVLDYARLLKVIVARRAPARGRAAPAQATEAEVR</sequence>
<feature type="transmembrane region" description="Helical" evidence="1">
    <location>
        <begin position="17"/>
        <end position="37"/>
    </location>
</feature>
<keyword evidence="3" id="KW-1185">Reference proteome</keyword>
<feature type="transmembrane region" description="Helical" evidence="1">
    <location>
        <begin position="107"/>
        <end position="125"/>
    </location>
</feature>
<feature type="transmembrane region" description="Helical" evidence="1">
    <location>
        <begin position="76"/>
        <end position="95"/>
    </location>
</feature>
<organism evidence="2 3">
    <name type="scientific">Luteimonas salinilitoris</name>
    <dbReference type="NCBI Taxonomy" id="3237697"/>
    <lineage>
        <taxon>Bacteria</taxon>
        <taxon>Pseudomonadati</taxon>
        <taxon>Pseudomonadota</taxon>
        <taxon>Gammaproteobacteria</taxon>
        <taxon>Lysobacterales</taxon>
        <taxon>Lysobacteraceae</taxon>
        <taxon>Luteimonas</taxon>
    </lineage>
</organism>
<protein>
    <submittedName>
        <fullName evidence="2">HdeD family acid-resistance protein</fullName>
    </submittedName>
</protein>
<dbReference type="RefSeq" id="WP_370565710.1">
    <property type="nucleotide sequence ID" value="NZ_JBFWIB010000023.1"/>
</dbReference>
<keyword evidence="1" id="KW-0812">Transmembrane</keyword>
<gene>
    <name evidence="2" type="ORF">AB6713_18640</name>
</gene>
<evidence type="ECO:0000313" key="2">
    <source>
        <dbReference type="EMBL" id="MEZ0476610.1"/>
    </source>
</evidence>
<evidence type="ECO:0000256" key="1">
    <source>
        <dbReference type="SAM" id="Phobius"/>
    </source>
</evidence>
<dbReference type="Proteomes" id="UP001566331">
    <property type="component" value="Unassembled WGS sequence"/>
</dbReference>
<keyword evidence="1" id="KW-0472">Membrane</keyword>
<proteinExistence type="predicted"/>
<feature type="transmembrane region" description="Helical" evidence="1">
    <location>
        <begin position="157"/>
        <end position="175"/>
    </location>
</feature>
<reference evidence="2 3" key="1">
    <citation type="submission" date="2024-07" db="EMBL/GenBank/DDBJ databases">
        <title>Luteimonas salilacus sp. nov., isolated from the shore soil of Salt Lake in Tibet of China.</title>
        <authorList>
            <person name="Zhang X."/>
            <person name="Li A."/>
        </authorList>
    </citation>
    <scope>NUCLEOTIDE SEQUENCE [LARGE SCALE GENOMIC DNA]</scope>
    <source>
        <strain evidence="2 3">B3-2-R+30</strain>
    </source>
</reference>
<keyword evidence="1" id="KW-1133">Transmembrane helix</keyword>
<accession>A0ABV4HV44</accession>
<name>A0ABV4HV44_9GAMM</name>
<dbReference type="EMBL" id="JBFWIC010000041">
    <property type="protein sequence ID" value="MEZ0476610.1"/>
    <property type="molecule type" value="Genomic_DNA"/>
</dbReference>
<feature type="transmembrane region" description="Helical" evidence="1">
    <location>
        <begin position="132"/>
        <end position="151"/>
    </location>
</feature>